<organism evidence="1 2">
    <name type="scientific">Peronospora matthiolae</name>
    <dbReference type="NCBI Taxonomy" id="2874970"/>
    <lineage>
        <taxon>Eukaryota</taxon>
        <taxon>Sar</taxon>
        <taxon>Stramenopiles</taxon>
        <taxon>Oomycota</taxon>
        <taxon>Peronosporomycetes</taxon>
        <taxon>Peronosporales</taxon>
        <taxon>Peronosporaceae</taxon>
        <taxon>Peronospora</taxon>
    </lineage>
</organism>
<name>A0AAV1VKP6_9STRA</name>
<evidence type="ECO:0000313" key="1">
    <source>
        <dbReference type="EMBL" id="CAK7946889.1"/>
    </source>
</evidence>
<reference evidence="1" key="1">
    <citation type="submission" date="2024-01" db="EMBL/GenBank/DDBJ databases">
        <authorList>
            <person name="Webb A."/>
        </authorList>
    </citation>
    <scope>NUCLEOTIDE SEQUENCE</scope>
    <source>
        <strain evidence="1">Pm1</strain>
    </source>
</reference>
<proteinExistence type="predicted"/>
<dbReference type="EMBL" id="CAKLBY020000377">
    <property type="protein sequence ID" value="CAK7946889.1"/>
    <property type="molecule type" value="Genomic_DNA"/>
</dbReference>
<dbReference type="Proteomes" id="UP001162060">
    <property type="component" value="Unassembled WGS sequence"/>
</dbReference>
<sequence>MGWTRLSRVSWDSDGQEQHELHMLTCVTKDRVRLTEVKGLRTQTERNDVKMQSIMTLVMLYEGVVDGGLRKRWQETRVAVVLGSAQKLLPNGRTQ</sequence>
<gene>
    <name evidence="1" type="ORF">PM001_LOCUS32039</name>
</gene>
<comment type="caution">
    <text evidence="1">The sequence shown here is derived from an EMBL/GenBank/DDBJ whole genome shotgun (WGS) entry which is preliminary data.</text>
</comment>
<dbReference type="AlphaFoldDB" id="A0AAV1VKP6"/>
<accession>A0AAV1VKP6</accession>
<evidence type="ECO:0000313" key="2">
    <source>
        <dbReference type="Proteomes" id="UP001162060"/>
    </source>
</evidence>
<protein>
    <submittedName>
        <fullName evidence="1">Uncharacterized protein</fullName>
    </submittedName>
</protein>